<dbReference type="PANTHER" id="PTHR46401">
    <property type="entry name" value="GLYCOSYLTRANSFERASE WBBK-RELATED"/>
    <property type="match status" value="1"/>
</dbReference>
<dbReference type="PANTHER" id="PTHR46401:SF2">
    <property type="entry name" value="GLYCOSYLTRANSFERASE WBBK-RELATED"/>
    <property type="match status" value="1"/>
</dbReference>
<accession>A0ABT0HQ38</accession>
<dbReference type="EMBL" id="JALPRF010000003">
    <property type="protein sequence ID" value="MCK8494279.1"/>
    <property type="molecule type" value="Genomic_DNA"/>
</dbReference>
<gene>
    <name evidence="4" type="ORF">M0L20_20600</name>
</gene>
<evidence type="ECO:0000313" key="5">
    <source>
        <dbReference type="Proteomes" id="UP001202180"/>
    </source>
</evidence>
<reference evidence="4 5" key="1">
    <citation type="submission" date="2022-04" db="EMBL/GenBank/DDBJ databases">
        <title>Spirosoma sp. strain RP8 genome sequencing and assembly.</title>
        <authorList>
            <person name="Jung Y."/>
        </authorList>
    </citation>
    <scope>NUCLEOTIDE SEQUENCE [LARGE SCALE GENOMIC DNA]</scope>
    <source>
        <strain evidence="4 5">RP8</strain>
    </source>
</reference>
<dbReference type="Proteomes" id="UP001202180">
    <property type="component" value="Unassembled WGS sequence"/>
</dbReference>
<comment type="caution">
    <text evidence="4">The sequence shown here is derived from an EMBL/GenBank/DDBJ whole genome shotgun (WGS) entry which is preliminary data.</text>
</comment>
<evidence type="ECO:0000313" key="4">
    <source>
        <dbReference type="EMBL" id="MCK8494279.1"/>
    </source>
</evidence>
<protein>
    <submittedName>
        <fullName evidence="4">Glycosyltransferase family 4 protein</fullName>
    </submittedName>
</protein>
<evidence type="ECO:0000256" key="1">
    <source>
        <dbReference type="ARBA" id="ARBA00022679"/>
    </source>
</evidence>
<dbReference type="CDD" id="cd03801">
    <property type="entry name" value="GT4_PimA-like"/>
    <property type="match status" value="1"/>
</dbReference>
<keyword evidence="1" id="KW-0808">Transferase</keyword>
<name>A0ABT0HQ38_9BACT</name>
<evidence type="ECO:0000259" key="3">
    <source>
        <dbReference type="Pfam" id="PF13439"/>
    </source>
</evidence>
<dbReference type="SUPFAM" id="SSF53756">
    <property type="entry name" value="UDP-Glycosyltransferase/glycogen phosphorylase"/>
    <property type="match status" value="1"/>
</dbReference>
<organism evidence="4 5">
    <name type="scientific">Spirosoma liriopis</name>
    <dbReference type="NCBI Taxonomy" id="2937440"/>
    <lineage>
        <taxon>Bacteria</taxon>
        <taxon>Pseudomonadati</taxon>
        <taxon>Bacteroidota</taxon>
        <taxon>Cytophagia</taxon>
        <taxon>Cytophagales</taxon>
        <taxon>Cytophagaceae</taxon>
        <taxon>Spirosoma</taxon>
    </lineage>
</organism>
<keyword evidence="5" id="KW-1185">Reference proteome</keyword>
<dbReference type="Pfam" id="PF00534">
    <property type="entry name" value="Glycos_transf_1"/>
    <property type="match status" value="1"/>
</dbReference>
<dbReference type="Pfam" id="PF13439">
    <property type="entry name" value="Glyco_transf_4"/>
    <property type="match status" value="1"/>
</dbReference>
<sequence length="388" mass="44320">MKIVVASKGDPNDIKTWSGIPYYIYKALEKKGHRVYGVNLLAPSEPWYYTLYKRIYYKLYKKWLWVEMEPYYLKKIAEQFDREVNAINPDLVILIHGHFLAYTTFKQNTVVVHDTTFAQIIDYYADFTVLTPRSIKNGNAVYQRGLDRATAAVFSSDWASQSALSHYRVDPSKIHTIPFGANLSQIPHTDHVEQWINNRLDANTCNFLFLGIDWERKGGPDALRFVIELNRLGIRSCLVIVGCQPDIPETSRQYVKLLGFLRKNVDDEAQKLEALFVSATALLLPSLAECFGCVYCEANAYGLPALGRDTGGVSEAIKEGVNGLLMKTDEAPEAFAQRWARIWYNKKVYSRLAESARREFDERLNYDVFINKLVYIVGEEQGEPALPA</sequence>
<feature type="domain" description="Glycosyltransferase subfamily 4-like N-terminal" evidence="3">
    <location>
        <begin position="23"/>
        <end position="184"/>
    </location>
</feature>
<feature type="domain" description="Glycosyl transferase family 1" evidence="2">
    <location>
        <begin position="270"/>
        <end position="358"/>
    </location>
</feature>
<dbReference type="InterPro" id="IPR028098">
    <property type="entry name" value="Glyco_trans_4-like_N"/>
</dbReference>
<dbReference type="RefSeq" id="WP_248478834.1">
    <property type="nucleotide sequence ID" value="NZ_JALPRF010000003.1"/>
</dbReference>
<proteinExistence type="predicted"/>
<evidence type="ECO:0000259" key="2">
    <source>
        <dbReference type="Pfam" id="PF00534"/>
    </source>
</evidence>
<dbReference type="InterPro" id="IPR001296">
    <property type="entry name" value="Glyco_trans_1"/>
</dbReference>
<dbReference type="Gene3D" id="3.40.50.2000">
    <property type="entry name" value="Glycogen Phosphorylase B"/>
    <property type="match status" value="2"/>
</dbReference>